<proteinExistence type="inferred from homology"/>
<evidence type="ECO:0000256" key="2">
    <source>
        <dbReference type="ARBA" id="ARBA00006498"/>
    </source>
</evidence>
<keyword evidence="7" id="KW-0496">Mitochondrion</keyword>
<evidence type="ECO:0000256" key="1">
    <source>
        <dbReference type="ARBA" id="ARBA00004137"/>
    </source>
</evidence>
<dbReference type="FunFam" id="1.10.287.20:FF:000003">
    <property type="entry name" value="Cytochrome b-c1 complex subunit 6"/>
    <property type="match status" value="1"/>
</dbReference>
<evidence type="ECO:0000259" key="12">
    <source>
        <dbReference type="Pfam" id="PF02320"/>
    </source>
</evidence>
<evidence type="ECO:0000256" key="6">
    <source>
        <dbReference type="ARBA" id="ARBA00022982"/>
    </source>
</evidence>
<reference evidence="13" key="1">
    <citation type="submission" date="2013-12" db="EMBL/GenBank/DDBJ databases">
        <authorList>
            <person name="Genoscope - CEA"/>
        </authorList>
    </citation>
    <scope>NUCLEOTIDE SEQUENCE</scope>
    <source>
        <strain evidence="13">CBS 1993</strain>
    </source>
</reference>
<dbReference type="SUPFAM" id="SSF81531">
    <property type="entry name" value="Non-heme 11 kDa protein of cytochrome bc1 complex (Ubiquinol-cytochrome c reductase)"/>
    <property type="match status" value="1"/>
</dbReference>
<evidence type="ECO:0000256" key="7">
    <source>
        <dbReference type="ARBA" id="ARBA00023128"/>
    </source>
</evidence>
<evidence type="ECO:0000256" key="5">
    <source>
        <dbReference type="ARBA" id="ARBA00022792"/>
    </source>
</evidence>
<dbReference type="Gene3D" id="1.10.287.20">
    <property type="entry name" value="Ubiquinol-cytochrome C reductase hinge domain"/>
    <property type="match status" value="1"/>
</dbReference>
<organism evidence="13 14">
    <name type="scientific">Kuraishia capsulata CBS 1993</name>
    <dbReference type="NCBI Taxonomy" id="1382522"/>
    <lineage>
        <taxon>Eukaryota</taxon>
        <taxon>Fungi</taxon>
        <taxon>Dikarya</taxon>
        <taxon>Ascomycota</taxon>
        <taxon>Saccharomycotina</taxon>
        <taxon>Pichiomycetes</taxon>
        <taxon>Pichiales</taxon>
        <taxon>Pichiaceae</taxon>
        <taxon>Kuraishia</taxon>
    </lineage>
</organism>
<dbReference type="AlphaFoldDB" id="W6MPX1"/>
<dbReference type="GO" id="GO:0005743">
    <property type="term" value="C:mitochondrial inner membrane"/>
    <property type="evidence" value="ECO:0007669"/>
    <property type="project" value="UniProtKB-SubCell"/>
</dbReference>
<keyword evidence="6" id="KW-0249">Electron transport</keyword>
<dbReference type="STRING" id="1382522.W6MPX1"/>
<keyword evidence="3" id="KW-0813">Transport</keyword>
<reference evidence="13" key="2">
    <citation type="submission" date="2014-02" db="EMBL/GenBank/DDBJ databases">
        <title>Complete DNA sequence of /Kuraishia capsulata/ illustrates novel genomic features among budding yeasts (/Saccharomycotina/).</title>
        <authorList>
            <person name="Morales L."/>
            <person name="Noel B."/>
            <person name="Porcel B."/>
            <person name="Marcet-Houben M."/>
            <person name="Hullo M-F."/>
            <person name="Sacerdot C."/>
            <person name="Tekaia F."/>
            <person name="Leh-Louis V."/>
            <person name="Despons L."/>
            <person name="Khanna V."/>
            <person name="Aury J-M."/>
            <person name="Barbe V."/>
            <person name="Couloux A."/>
            <person name="Labadie K."/>
            <person name="Pelletier E."/>
            <person name="Souciet J-L."/>
            <person name="Boekhout T."/>
            <person name="Gabaldon T."/>
            <person name="Wincker P."/>
            <person name="Dujon B."/>
        </authorList>
    </citation>
    <scope>NUCLEOTIDE SEQUENCE</scope>
    <source>
        <strain evidence="13">CBS 1993</strain>
    </source>
</reference>
<evidence type="ECO:0000256" key="11">
    <source>
        <dbReference type="SAM" id="MobiDB-lite"/>
    </source>
</evidence>
<evidence type="ECO:0000256" key="4">
    <source>
        <dbReference type="ARBA" id="ARBA00022660"/>
    </source>
</evidence>
<feature type="compositionally biased region" description="Acidic residues" evidence="11">
    <location>
        <begin position="66"/>
        <end position="118"/>
    </location>
</feature>
<dbReference type="InterPro" id="IPR003422">
    <property type="entry name" value="Cyt_b-c1_6"/>
</dbReference>
<keyword evidence="14" id="KW-1185">Reference proteome</keyword>
<dbReference type="OrthoDB" id="405848at2759"/>
<evidence type="ECO:0000256" key="8">
    <source>
        <dbReference type="ARBA" id="ARBA00023136"/>
    </source>
</evidence>
<protein>
    <recommendedName>
        <fullName evidence="9">Cytochrome b-c1 complex subunit 6, mitochondrial</fullName>
    </recommendedName>
    <alternativeName>
        <fullName evidence="10">Complex III subunit 6</fullName>
    </alternativeName>
</protein>
<dbReference type="GO" id="GO:0006122">
    <property type="term" value="P:mitochondrial electron transport, ubiquinol to cytochrome c"/>
    <property type="evidence" value="ECO:0007669"/>
    <property type="project" value="InterPro"/>
</dbReference>
<keyword evidence="4" id="KW-0679">Respiratory chain</keyword>
<feature type="region of interest" description="Disordered" evidence="11">
    <location>
        <begin position="64"/>
        <end position="120"/>
    </location>
</feature>
<accession>W6MPX1</accession>
<evidence type="ECO:0000256" key="10">
    <source>
        <dbReference type="ARBA" id="ARBA00044246"/>
    </source>
</evidence>
<dbReference type="Proteomes" id="UP000019384">
    <property type="component" value="Unassembled WGS sequence"/>
</dbReference>
<sequence>MNDYILQDPLTGTHPVVTTDTAVEGLVNKPSVYLDSIEENQFRILLDMSLFRDLIDSLLPTVAYAEEPEEEEEVVEETPAEESEEPAEEPAAEEEEASDDEEEEEEDEDDDDEEEEDPMVTLRKECEESAACKPFAHHFHECVERVTKQQEEPGYEDRHYKEDCVEEFFHLQHCINDCSVPKLFYKLK</sequence>
<dbReference type="RefSeq" id="XP_022460696.1">
    <property type="nucleotide sequence ID" value="XM_022601450.1"/>
</dbReference>
<dbReference type="InterPro" id="IPR023184">
    <property type="entry name" value="Ubol_cytC_Rdtase_hinge_dom"/>
</dbReference>
<dbReference type="PANTHER" id="PTHR15336">
    <property type="entry name" value="UBIQUINOL-CYTOCHROME C REDUCTASE COMPLEX 7.8 KDA PROTEIN"/>
    <property type="match status" value="1"/>
</dbReference>
<dbReference type="PANTHER" id="PTHR15336:SF0">
    <property type="entry name" value="CYTOCHROME B-C1 COMPLEX SUBUNIT 6, MITOCHONDRIAL"/>
    <property type="match status" value="1"/>
</dbReference>
<feature type="domain" description="Ubiquinol-cytochrome C reductase hinge" evidence="12">
    <location>
        <begin position="117"/>
        <end position="188"/>
    </location>
</feature>
<dbReference type="GeneID" id="34522084"/>
<comment type="similarity">
    <text evidence="2">Belongs to the UQCRH/QCR6 family.</text>
</comment>
<evidence type="ECO:0000256" key="3">
    <source>
        <dbReference type="ARBA" id="ARBA00022448"/>
    </source>
</evidence>
<evidence type="ECO:0000313" key="13">
    <source>
        <dbReference type="EMBL" id="CDK28706.1"/>
    </source>
</evidence>
<comment type="subcellular location">
    <subcellularLocation>
        <location evidence="1">Mitochondrion inner membrane</location>
        <topology evidence="1">Peripheral membrane protein</topology>
        <orientation evidence="1">Intermembrane side</orientation>
    </subcellularLocation>
</comment>
<dbReference type="Pfam" id="PF02320">
    <property type="entry name" value="UCR_hinge"/>
    <property type="match status" value="1"/>
</dbReference>
<name>W6MPX1_9ASCO</name>
<dbReference type="HOGENOM" id="CLU_115913_0_1_1"/>
<dbReference type="InterPro" id="IPR036811">
    <property type="entry name" value="Ubol_cytC_Rdtase_hinge_dom_sf"/>
</dbReference>
<evidence type="ECO:0000313" key="14">
    <source>
        <dbReference type="Proteomes" id="UP000019384"/>
    </source>
</evidence>
<gene>
    <name evidence="13" type="ORF">KUCA_T00004690001</name>
</gene>
<keyword evidence="5" id="KW-0999">Mitochondrion inner membrane</keyword>
<evidence type="ECO:0000256" key="9">
    <source>
        <dbReference type="ARBA" id="ARBA00044155"/>
    </source>
</evidence>
<keyword evidence="8" id="KW-0472">Membrane</keyword>
<dbReference type="EMBL" id="HG793129">
    <property type="protein sequence ID" value="CDK28706.1"/>
    <property type="molecule type" value="Genomic_DNA"/>
</dbReference>